<protein>
    <submittedName>
        <fullName evidence="1">Uncharacterized protein</fullName>
    </submittedName>
</protein>
<accession>A0AB74DHT4</accession>
<comment type="caution">
    <text evidence="1">The sequence shown here is derived from an EMBL/GenBank/DDBJ whole genome shotgun (WGS) entry which is preliminary data.</text>
</comment>
<proteinExistence type="predicted"/>
<name>A0AB74DHT4_9BURK</name>
<dbReference type="AlphaFoldDB" id="A0AB74DHT4"/>
<sequence length="78" mass="8650">MKQARPPWARLTFSRFLVSDRHGFRFERRHVGVPIGFICACRSARICRDGVAMLMDFLAARPGAYPDLTALALADAGA</sequence>
<organism evidence="1 2">
    <name type="scientific">Burkholderia ubonensis</name>
    <dbReference type="NCBI Taxonomy" id="101571"/>
    <lineage>
        <taxon>Bacteria</taxon>
        <taxon>Pseudomonadati</taxon>
        <taxon>Pseudomonadota</taxon>
        <taxon>Betaproteobacteria</taxon>
        <taxon>Burkholderiales</taxon>
        <taxon>Burkholderiaceae</taxon>
        <taxon>Burkholderia</taxon>
        <taxon>Burkholderia cepacia complex</taxon>
    </lineage>
</organism>
<dbReference type="EMBL" id="QTNY01000001">
    <property type="protein sequence ID" value="RQP84169.1"/>
    <property type="molecule type" value="Genomic_DNA"/>
</dbReference>
<evidence type="ECO:0000313" key="2">
    <source>
        <dbReference type="Proteomes" id="UP000273734"/>
    </source>
</evidence>
<evidence type="ECO:0000313" key="1">
    <source>
        <dbReference type="EMBL" id="RQP84169.1"/>
    </source>
</evidence>
<reference evidence="1 2" key="1">
    <citation type="submission" date="2018-08" db="EMBL/GenBank/DDBJ databases">
        <title>Comparative analysis of Burkholderia isolates from Puerto Rico.</title>
        <authorList>
            <person name="Hall C."/>
            <person name="Sahl J."/>
            <person name="Wagner D."/>
        </authorList>
    </citation>
    <scope>NUCLEOTIDE SEQUENCE [LARGE SCALE GENOMIC DNA]</scope>
    <source>
        <strain evidence="1 2">Bp8964</strain>
    </source>
</reference>
<dbReference type="Proteomes" id="UP000273734">
    <property type="component" value="Unassembled WGS sequence"/>
</dbReference>
<gene>
    <name evidence="1" type="ORF">DF015_01495</name>
</gene>